<comment type="caution">
    <text evidence="1">The sequence shown here is derived from an EMBL/GenBank/DDBJ whole genome shotgun (WGS) entry which is preliminary data.</text>
</comment>
<sequence>MVLENKLGIEDSLKLAEVEEKLSKLHAKQLFEKQLFKDKPAGVFETLSYIHDYLLAMERSPIRDIEMKHVLKNALTTETKNRALYMKGADHSYYYEGYNRFQTEEL</sequence>
<reference evidence="1 2" key="1">
    <citation type="submission" date="2023-07" db="EMBL/GenBank/DDBJ databases">
        <title>Genomic Encyclopedia of Type Strains, Phase IV (KMG-IV): sequencing the most valuable type-strain genomes for metagenomic binning, comparative biology and taxonomic classification.</title>
        <authorList>
            <person name="Goeker M."/>
        </authorList>
    </citation>
    <scope>NUCLEOTIDE SEQUENCE [LARGE SCALE GENOMIC DNA]</scope>
    <source>
        <strain evidence="1 2">DSM 105143</strain>
    </source>
</reference>
<organism evidence="1 2">
    <name type="scientific">Streptococcus moroccensis</name>
    <dbReference type="NCBI Taxonomy" id="1451356"/>
    <lineage>
        <taxon>Bacteria</taxon>
        <taxon>Bacillati</taxon>
        <taxon>Bacillota</taxon>
        <taxon>Bacilli</taxon>
        <taxon>Lactobacillales</taxon>
        <taxon>Streptococcaceae</taxon>
        <taxon>Streptococcus</taxon>
    </lineage>
</organism>
<protein>
    <submittedName>
        <fullName evidence="1">Uncharacterized protein</fullName>
    </submittedName>
</protein>
<evidence type="ECO:0000313" key="2">
    <source>
        <dbReference type="Proteomes" id="UP001223079"/>
    </source>
</evidence>
<evidence type="ECO:0000313" key="1">
    <source>
        <dbReference type="EMBL" id="MDQ0221709.1"/>
    </source>
</evidence>
<proteinExistence type="predicted"/>
<name>A0ABT9YNZ3_9STRE</name>
<gene>
    <name evidence="1" type="ORF">J2S23_000241</name>
</gene>
<dbReference type="EMBL" id="JAUSTM010000002">
    <property type="protein sequence ID" value="MDQ0221709.1"/>
    <property type="molecule type" value="Genomic_DNA"/>
</dbReference>
<accession>A0ABT9YNZ3</accession>
<dbReference type="RefSeq" id="WP_307120942.1">
    <property type="nucleotide sequence ID" value="NZ_JAUSTM010000002.1"/>
</dbReference>
<dbReference type="Proteomes" id="UP001223079">
    <property type="component" value="Unassembled WGS sequence"/>
</dbReference>
<keyword evidence="2" id="KW-1185">Reference proteome</keyword>